<organism evidence="2 3">
    <name type="scientific">Porphyra umbilicalis</name>
    <name type="common">Purple laver</name>
    <name type="synonym">Red alga</name>
    <dbReference type="NCBI Taxonomy" id="2786"/>
    <lineage>
        <taxon>Eukaryota</taxon>
        <taxon>Rhodophyta</taxon>
        <taxon>Bangiophyceae</taxon>
        <taxon>Bangiales</taxon>
        <taxon>Bangiaceae</taxon>
        <taxon>Porphyra</taxon>
    </lineage>
</organism>
<name>A0A1X6P8R0_PORUM</name>
<feature type="compositionally biased region" description="Basic residues" evidence="1">
    <location>
        <begin position="101"/>
        <end position="118"/>
    </location>
</feature>
<dbReference type="EMBL" id="KV918844">
    <property type="protein sequence ID" value="OSX77207.1"/>
    <property type="molecule type" value="Genomic_DNA"/>
</dbReference>
<gene>
    <name evidence="2" type="ORF">BU14_0158s0012</name>
</gene>
<evidence type="ECO:0000313" key="2">
    <source>
        <dbReference type="EMBL" id="OSX77207.1"/>
    </source>
</evidence>
<reference evidence="2 3" key="1">
    <citation type="submission" date="2017-03" db="EMBL/GenBank/DDBJ databases">
        <title>WGS assembly of Porphyra umbilicalis.</title>
        <authorList>
            <person name="Brawley S.H."/>
            <person name="Blouin N.A."/>
            <person name="Ficko-Blean E."/>
            <person name="Wheeler G.L."/>
            <person name="Lohr M."/>
            <person name="Goodson H.V."/>
            <person name="Jenkins J.W."/>
            <person name="Blaby-Haas C.E."/>
            <person name="Helliwell K.E."/>
            <person name="Chan C."/>
            <person name="Marriage T."/>
            <person name="Bhattacharya D."/>
            <person name="Klein A.S."/>
            <person name="Badis Y."/>
            <person name="Brodie J."/>
            <person name="Cao Y."/>
            <person name="Collen J."/>
            <person name="Dittami S.M."/>
            <person name="Gachon C.M."/>
            <person name="Green B.R."/>
            <person name="Karpowicz S."/>
            <person name="Kim J.W."/>
            <person name="Kudahl U."/>
            <person name="Lin S."/>
            <person name="Michel G."/>
            <person name="Mittag M."/>
            <person name="Olson B.J."/>
            <person name="Pangilinan J."/>
            <person name="Peng Y."/>
            <person name="Qiu H."/>
            <person name="Shu S."/>
            <person name="Singer J.T."/>
            <person name="Smith A.G."/>
            <person name="Sprecher B.N."/>
            <person name="Wagner V."/>
            <person name="Wang W."/>
            <person name="Wang Z.-Y."/>
            <person name="Yan J."/>
            <person name="Yarish C."/>
            <person name="Zoeuner-Riek S."/>
            <person name="Zhuang Y."/>
            <person name="Zou Y."/>
            <person name="Lindquist E.A."/>
            <person name="Grimwood J."/>
            <person name="Barry K."/>
            <person name="Rokhsar D.S."/>
            <person name="Schmutz J."/>
            <person name="Stiller J.W."/>
            <person name="Grossman A.R."/>
            <person name="Prochnik S.E."/>
        </authorList>
    </citation>
    <scope>NUCLEOTIDE SEQUENCE [LARGE SCALE GENOMIC DNA]</scope>
    <source>
        <strain evidence="2">4086291</strain>
    </source>
</reference>
<feature type="region of interest" description="Disordered" evidence="1">
    <location>
        <begin position="38"/>
        <end position="58"/>
    </location>
</feature>
<sequence length="289" mass="29485">MPLSNEREAHVTYAVPPLATAAAAAVPDLDVPAAAATAAGERRVSTPLSASGGGAATGTAAPTVAVTLGACGGRRGGCRCRRRPNGGGDAGSVRQAAAVRPFRRLNHRRLQPQRLRRRSPADAATNPSWRGARQGRVEGRSGGPPHHWGTAPRSSSSGAPPYASVLADGAAGATSTRAAMRLVRQRMFVGGCDSRRPWPATSTAAAAAAADVGADEPLPLRPSATMVVAVFGAAKPLPGAGLDGRRRGTSDRGTSCHGRGGGGGVGSPRRMGQNGRFWLMRIKPHLSLI</sequence>
<dbReference type="AlphaFoldDB" id="A0A1X6P8R0"/>
<proteinExistence type="predicted"/>
<feature type="region of interest" description="Disordered" evidence="1">
    <location>
        <begin position="239"/>
        <end position="272"/>
    </location>
</feature>
<accession>A0A1X6P8R0</accession>
<evidence type="ECO:0000256" key="1">
    <source>
        <dbReference type="SAM" id="MobiDB-lite"/>
    </source>
</evidence>
<protein>
    <submittedName>
        <fullName evidence="2">Uncharacterized protein</fullName>
    </submittedName>
</protein>
<feature type="region of interest" description="Disordered" evidence="1">
    <location>
        <begin position="83"/>
        <end position="161"/>
    </location>
</feature>
<dbReference type="Proteomes" id="UP000218209">
    <property type="component" value="Unassembled WGS sequence"/>
</dbReference>
<keyword evidence="3" id="KW-1185">Reference proteome</keyword>
<evidence type="ECO:0000313" key="3">
    <source>
        <dbReference type="Proteomes" id="UP000218209"/>
    </source>
</evidence>